<dbReference type="RefSeq" id="WP_189426419.1">
    <property type="nucleotide sequence ID" value="NZ_BMZE01000003.1"/>
</dbReference>
<reference evidence="1" key="2">
    <citation type="submission" date="2020-09" db="EMBL/GenBank/DDBJ databases">
        <authorList>
            <person name="Sun Q."/>
            <person name="Kim S."/>
        </authorList>
    </citation>
    <scope>NUCLEOTIDE SEQUENCE</scope>
    <source>
        <strain evidence="1">KCTC 32437</strain>
    </source>
</reference>
<name>A0A918VUT2_9HYPH</name>
<dbReference type="Gene3D" id="2.40.160.20">
    <property type="match status" value="1"/>
</dbReference>
<organism evidence="1 2">
    <name type="scientific">Devosia pacifica</name>
    <dbReference type="NCBI Taxonomy" id="1335967"/>
    <lineage>
        <taxon>Bacteria</taxon>
        <taxon>Pseudomonadati</taxon>
        <taxon>Pseudomonadota</taxon>
        <taxon>Alphaproteobacteria</taxon>
        <taxon>Hyphomicrobiales</taxon>
        <taxon>Devosiaceae</taxon>
        <taxon>Devosia</taxon>
    </lineage>
</organism>
<dbReference type="AlphaFoldDB" id="A0A918VUT2"/>
<dbReference type="Proteomes" id="UP000646579">
    <property type="component" value="Unassembled WGS sequence"/>
</dbReference>
<protein>
    <submittedName>
        <fullName evidence="1">Lipid A oxidase (Involved in formation of 2-aminogluconate) protein</fullName>
    </submittedName>
</protein>
<sequence length="232" mass="24836">MRYRLLGVTVVAATMMTAGWSLAGSLEIGVYGGLNESLSSTGTLSNGVVEQDYDVDWQGLSFDAPIYYGANLTLWPDAMPDWGFQLDFTHAKAYADFSDPDIAADYSRLEFTHGLNLVTANVLRKWETGQGLRFYAGGGAGVAVPHVEIETRASSIVGDSGTFEYQAAGPALQGIVGASFEVLDNLRLFGQYKLSYAPITAELSDGSSSFSTDFVSHHVAAGLSYSFDSSAY</sequence>
<keyword evidence="2" id="KW-1185">Reference proteome</keyword>
<proteinExistence type="predicted"/>
<reference evidence="1" key="1">
    <citation type="journal article" date="2014" name="Int. J. Syst. Evol. Microbiol.">
        <title>Complete genome sequence of Corynebacterium casei LMG S-19264T (=DSM 44701T), isolated from a smear-ripened cheese.</title>
        <authorList>
            <consortium name="US DOE Joint Genome Institute (JGI-PGF)"/>
            <person name="Walter F."/>
            <person name="Albersmeier A."/>
            <person name="Kalinowski J."/>
            <person name="Ruckert C."/>
        </authorList>
    </citation>
    <scope>NUCLEOTIDE SEQUENCE</scope>
    <source>
        <strain evidence="1">KCTC 32437</strain>
    </source>
</reference>
<gene>
    <name evidence="1" type="primary">lpxQ</name>
    <name evidence="1" type="ORF">GCM10007989_28770</name>
</gene>
<dbReference type="EMBL" id="BMZE01000003">
    <property type="protein sequence ID" value="GHA31072.1"/>
    <property type="molecule type" value="Genomic_DNA"/>
</dbReference>
<dbReference type="InterPro" id="IPR011250">
    <property type="entry name" value="OMP/PagP_B-barrel"/>
</dbReference>
<evidence type="ECO:0000313" key="2">
    <source>
        <dbReference type="Proteomes" id="UP000646579"/>
    </source>
</evidence>
<evidence type="ECO:0000313" key="1">
    <source>
        <dbReference type="EMBL" id="GHA31072.1"/>
    </source>
</evidence>
<dbReference type="SUPFAM" id="SSF56925">
    <property type="entry name" value="OMPA-like"/>
    <property type="match status" value="1"/>
</dbReference>
<accession>A0A918VUT2</accession>
<comment type="caution">
    <text evidence="1">The sequence shown here is derived from an EMBL/GenBank/DDBJ whole genome shotgun (WGS) entry which is preliminary data.</text>
</comment>